<gene>
    <name evidence="11" type="ORF">GKC30_14720</name>
</gene>
<dbReference type="InterPro" id="IPR017871">
    <property type="entry name" value="ABC_transporter-like_CS"/>
</dbReference>
<dbReference type="InterPro" id="IPR036640">
    <property type="entry name" value="ABC1_TM_sf"/>
</dbReference>
<dbReference type="SMART" id="SM00382">
    <property type="entry name" value="AAA"/>
    <property type="match status" value="1"/>
</dbReference>
<dbReference type="InterPro" id="IPR039421">
    <property type="entry name" value="Type_1_exporter"/>
</dbReference>
<evidence type="ECO:0000256" key="8">
    <source>
        <dbReference type="SAM" id="Phobius"/>
    </source>
</evidence>
<evidence type="ECO:0000256" key="3">
    <source>
        <dbReference type="ARBA" id="ARBA00022692"/>
    </source>
</evidence>
<dbReference type="PROSITE" id="PS50929">
    <property type="entry name" value="ABC_TM1F"/>
    <property type="match status" value="1"/>
</dbReference>
<dbReference type="GO" id="GO:0015421">
    <property type="term" value="F:ABC-type oligopeptide transporter activity"/>
    <property type="evidence" value="ECO:0007669"/>
    <property type="project" value="TreeGrafter"/>
</dbReference>
<feature type="transmembrane region" description="Helical" evidence="8">
    <location>
        <begin position="254"/>
        <end position="279"/>
    </location>
</feature>
<evidence type="ECO:0000256" key="4">
    <source>
        <dbReference type="ARBA" id="ARBA00022741"/>
    </source>
</evidence>
<organism evidence="11 12">
    <name type="scientific">Pseudodesulfovibrio alkaliphilus</name>
    <dbReference type="NCBI Taxonomy" id="2661613"/>
    <lineage>
        <taxon>Bacteria</taxon>
        <taxon>Pseudomonadati</taxon>
        <taxon>Thermodesulfobacteriota</taxon>
        <taxon>Desulfovibrionia</taxon>
        <taxon>Desulfovibrionales</taxon>
        <taxon>Desulfovibrionaceae</taxon>
    </lineage>
</organism>
<feature type="transmembrane region" description="Helical" evidence="8">
    <location>
        <begin position="68"/>
        <end position="87"/>
    </location>
</feature>
<dbReference type="PROSITE" id="PS00211">
    <property type="entry name" value="ABC_TRANSPORTER_1"/>
    <property type="match status" value="1"/>
</dbReference>
<dbReference type="FunFam" id="3.40.50.300:FF:000287">
    <property type="entry name" value="Multidrug ABC transporter ATP-binding protein"/>
    <property type="match status" value="1"/>
</dbReference>
<dbReference type="PANTHER" id="PTHR43394:SF1">
    <property type="entry name" value="ATP-BINDING CASSETTE SUB-FAMILY B MEMBER 10, MITOCHONDRIAL"/>
    <property type="match status" value="1"/>
</dbReference>
<dbReference type="Gene3D" id="3.40.50.300">
    <property type="entry name" value="P-loop containing nucleotide triphosphate hydrolases"/>
    <property type="match status" value="1"/>
</dbReference>
<dbReference type="Gene3D" id="1.20.1560.10">
    <property type="entry name" value="ABC transporter type 1, transmembrane domain"/>
    <property type="match status" value="1"/>
</dbReference>
<dbReference type="InterPro" id="IPR011527">
    <property type="entry name" value="ABC1_TM_dom"/>
</dbReference>
<feature type="domain" description="ABC transmembrane type-1" evidence="10">
    <location>
        <begin position="39"/>
        <end position="314"/>
    </location>
</feature>
<dbReference type="SUPFAM" id="SSF52540">
    <property type="entry name" value="P-loop containing nucleoside triphosphate hydrolases"/>
    <property type="match status" value="1"/>
</dbReference>
<evidence type="ECO:0000256" key="6">
    <source>
        <dbReference type="ARBA" id="ARBA00022989"/>
    </source>
</evidence>
<keyword evidence="6 8" id="KW-1133">Transmembrane helix</keyword>
<evidence type="ECO:0000313" key="12">
    <source>
        <dbReference type="Proteomes" id="UP000461162"/>
    </source>
</evidence>
<dbReference type="EMBL" id="WODC01000017">
    <property type="protein sequence ID" value="MUM78884.1"/>
    <property type="molecule type" value="Genomic_DNA"/>
</dbReference>
<dbReference type="GO" id="GO:0016887">
    <property type="term" value="F:ATP hydrolysis activity"/>
    <property type="evidence" value="ECO:0007669"/>
    <property type="project" value="InterPro"/>
</dbReference>
<dbReference type="PANTHER" id="PTHR43394">
    <property type="entry name" value="ATP-DEPENDENT PERMEASE MDL1, MITOCHONDRIAL"/>
    <property type="match status" value="1"/>
</dbReference>
<evidence type="ECO:0000256" key="2">
    <source>
        <dbReference type="ARBA" id="ARBA00022448"/>
    </source>
</evidence>
<reference evidence="11 12" key="1">
    <citation type="submission" date="2019-11" db="EMBL/GenBank/DDBJ databases">
        <title>Pseudodesulfovibrio alkaliphilus, sp. nov., an alkaliphilic sulfate-reducing bacteria from mud volcano of Taman peninsula, Russia.</title>
        <authorList>
            <person name="Frolova A."/>
            <person name="Merkel A.Y."/>
            <person name="Slobodkin A.I."/>
        </authorList>
    </citation>
    <scope>NUCLEOTIDE SEQUENCE [LARGE SCALE GENOMIC DNA]</scope>
    <source>
        <strain evidence="11 12">F-1</strain>
    </source>
</reference>
<keyword evidence="7 8" id="KW-0472">Membrane</keyword>
<feature type="transmembrane region" description="Helical" evidence="8">
    <location>
        <begin position="173"/>
        <end position="192"/>
    </location>
</feature>
<dbReference type="SUPFAM" id="SSF90123">
    <property type="entry name" value="ABC transporter transmembrane region"/>
    <property type="match status" value="1"/>
</dbReference>
<keyword evidence="3 8" id="KW-0812">Transmembrane</keyword>
<evidence type="ECO:0000256" key="1">
    <source>
        <dbReference type="ARBA" id="ARBA00004651"/>
    </source>
</evidence>
<sequence length="590" mass="65576">MDDTEQKLMPRQGTGMIKSLNFISEHRSKLLAPLAQNTAAALLLTASYAVAVQLILSFLHPSQSGLPWAQIIWGGLIANLLLGYFYLIRGYTRNSMRIGHQISTTLRLKLCSHIQKLPLSFLKKNTPSKITGTLLNDMVYTESVFSVYIYELAASLLIPCLLMLALAIMNWQIAAAALCAIFTAIPFLLMSYRSASDSSPEYMEAKAKTDHSMQEYLEGIRELKGADRTGERFLPFIHHNDAMQRISLNIETRLGIYCQTYTGILDLIFVVIFVLGSLAHSKNNLSLAVLIFLLCMANRLIEPMQMLGMFLTEFRFALGALGRVMDIFKEKPLPTEIGFKKPADGSFSFNSVSFSYGGEQVLKNICIHAPEGSVTALVGESGSGKTTVTNLLLRFWDADTGSIHVGGTDIKTMDQQELYSLFSVVFQDVYLFNDTIMNNIRMGKSNATDDEVIEAARLACCHDFIMMLKDGYNTGVGQNGAMLSGGERQRIAIARAILAQAPILVLDEATASIDPENELQIQRGLNNLIQGRTLLVIAHRLSTIRYADQILVLQQGRIVEQGTHDELIELKGSYHHLWEAQESIKSWSVR</sequence>
<proteinExistence type="predicted"/>
<dbReference type="InterPro" id="IPR027417">
    <property type="entry name" value="P-loop_NTPase"/>
</dbReference>
<evidence type="ECO:0000259" key="9">
    <source>
        <dbReference type="PROSITE" id="PS50893"/>
    </source>
</evidence>
<dbReference type="GO" id="GO:0005886">
    <property type="term" value="C:plasma membrane"/>
    <property type="evidence" value="ECO:0007669"/>
    <property type="project" value="UniProtKB-SubCell"/>
</dbReference>
<comment type="subcellular location">
    <subcellularLocation>
        <location evidence="1">Cell membrane</location>
        <topology evidence="1">Multi-pass membrane protein</topology>
    </subcellularLocation>
</comment>
<comment type="caution">
    <text evidence="11">The sequence shown here is derived from an EMBL/GenBank/DDBJ whole genome shotgun (WGS) entry which is preliminary data.</text>
</comment>
<keyword evidence="2" id="KW-0813">Transport</keyword>
<keyword evidence="12" id="KW-1185">Reference proteome</keyword>
<dbReference type="Pfam" id="PF00664">
    <property type="entry name" value="ABC_membrane"/>
    <property type="match status" value="1"/>
</dbReference>
<feature type="transmembrane region" description="Helical" evidence="8">
    <location>
        <begin position="147"/>
        <end position="167"/>
    </location>
</feature>
<dbReference type="CDD" id="cd07346">
    <property type="entry name" value="ABC_6TM_exporters"/>
    <property type="match status" value="1"/>
</dbReference>
<dbReference type="Pfam" id="PF00005">
    <property type="entry name" value="ABC_tran"/>
    <property type="match status" value="1"/>
</dbReference>
<evidence type="ECO:0000313" key="11">
    <source>
        <dbReference type="EMBL" id="MUM78884.1"/>
    </source>
</evidence>
<keyword evidence="4" id="KW-0547">Nucleotide-binding</keyword>
<dbReference type="PROSITE" id="PS50893">
    <property type="entry name" value="ABC_TRANSPORTER_2"/>
    <property type="match status" value="1"/>
</dbReference>
<protein>
    <submittedName>
        <fullName evidence="11">ATP-binding cassette domain-containing protein</fullName>
    </submittedName>
</protein>
<dbReference type="RefSeq" id="WP_155935734.1">
    <property type="nucleotide sequence ID" value="NZ_WODC01000017.1"/>
</dbReference>
<keyword evidence="5 11" id="KW-0067">ATP-binding</keyword>
<accession>A0A7K1KS35</accession>
<evidence type="ECO:0000259" key="10">
    <source>
        <dbReference type="PROSITE" id="PS50929"/>
    </source>
</evidence>
<name>A0A7K1KS35_9BACT</name>
<feature type="domain" description="ABC transporter" evidence="9">
    <location>
        <begin position="347"/>
        <end position="580"/>
    </location>
</feature>
<dbReference type="Proteomes" id="UP000461162">
    <property type="component" value="Unassembled WGS sequence"/>
</dbReference>
<feature type="transmembrane region" description="Helical" evidence="8">
    <location>
        <begin position="34"/>
        <end position="56"/>
    </location>
</feature>
<dbReference type="AlphaFoldDB" id="A0A7K1KS35"/>
<dbReference type="InterPro" id="IPR003593">
    <property type="entry name" value="AAA+_ATPase"/>
</dbReference>
<dbReference type="InterPro" id="IPR003439">
    <property type="entry name" value="ABC_transporter-like_ATP-bd"/>
</dbReference>
<evidence type="ECO:0000256" key="7">
    <source>
        <dbReference type="ARBA" id="ARBA00023136"/>
    </source>
</evidence>
<evidence type="ECO:0000256" key="5">
    <source>
        <dbReference type="ARBA" id="ARBA00022840"/>
    </source>
</evidence>
<dbReference type="GO" id="GO:0005524">
    <property type="term" value="F:ATP binding"/>
    <property type="evidence" value="ECO:0007669"/>
    <property type="project" value="UniProtKB-KW"/>
</dbReference>